<organism evidence="1 2">
    <name type="scientific">Salipiger mucosus DSM 16094</name>
    <dbReference type="NCBI Taxonomy" id="1123237"/>
    <lineage>
        <taxon>Bacteria</taxon>
        <taxon>Pseudomonadati</taxon>
        <taxon>Pseudomonadota</taxon>
        <taxon>Alphaproteobacteria</taxon>
        <taxon>Rhodobacterales</taxon>
        <taxon>Roseobacteraceae</taxon>
        <taxon>Salipiger</taxon>
    </lineage>
</organism>
<reference evidence="2" key="1">
    <citation type="journal article" date="2014" name="Stand. Genomic Sci.">
        <title>Genome sequence of the exopolysaccharide-producing Salipiger mucosus type strain (DSM 16094(T)), a moderately halophilic member of the Roseobacter clade.</title>
        <authorList>
            <person name="Riedel T."/>
            <person name="Spring S."/>
            <person name="Fiebig A."/>
            <person name="Petersen J."/>
            <person name="Kyrpides N.C."/>
            <person name="Goker M."/>
            <person name="Klenk H.P."/>
        </authorList>
    </citation>
    <scope>NUCLEOTIDE SEQUENCE [LARGE SCALE GENOMIC DNA]</scope>
    <source>
        <strain evidence="2">DSM 16094</strain>
    </source>
</reference>
<sequence length="80" mass="8403">MSGKRDEPARRSGFRAAIAGTASDMTTTLAYSGRPTLAMYLLPLGLLKNVYAGTTSLFSTAGNLVKALPLLWLGALSAQQ</sequence>
<gene>
    <name evidence="1" type="ORF">Salmuc_00369</name>
</gene>
<protein>
    <submittedName>
        <fullName evidence="1">INTEGRAL MEMBRANE PROTEIN (Rhomboid family)</fullName>
    </submittedName>
</protein>
<name>S9QA30_9RHOB</name>
<dbReference type="HOGENOM" id="CLU_2587692_0_0_5"/>
<evidence type="ECO:0000313" key="2">
    <source>
        <dbReference type="Proteomes" id="UP000015347"/>
    </source>
</evidence>
<dbReference type="eggNOG" id="COG0730">
    <property type="taxonomic scope" value="Bacteria"/>
</dbReference>
<proteinExistence type="predicted"/>
<dbReference type="Proteomes" id="UP000015347">
    <property type="component" value="Unassembled WGS sequence"/>
</dbReference>
<keyword evidence="2" id="KW-1185">Reference proteome</keyword>
<accession>S9QA30</accession>
<evidence type="ECO:0000313" key="1">
    <source>
        <dbReference type="EMBL" id="EPX76483.1"/>
    </source>
</evidence>
<comment type="caution">
    <text evidence="1">The sequence shown here is derived from an EMBL/GenBank/DDBJ whole genome shotgun (WGS) entry which is preliminary data.</text>
</comment>
<dbReference type="EMBL" id="APVH01000049">
    <property type="protein sequence ID" value="EPX76483.1"/>
    <property type="molecule type" value="Genomic_DNA"/>
</dbReference>
<dbReference type="AlphaFoldDB" id="S9QA30"/>